<protein>
    <submittedName>
        <fullName evidence="1">Uncharacterized protein</fullName>
    </submittedName>
</protein>
<evidence type="ECO:0000313" key="2">
    <source>
        <dbReference type="Proteomes" id="UP000793456"/>
    </source>
</evidence>
<name>A0ACD3QD97_LARCR</name>
<accession>A0ACD3QD97</accession>
<comment type="caution">
    <text evidence="1">The sequence shown here is derived from an EMBL/GenBank/DDBJ whole genome shotgun (WGS) entry which is preliminary data.</text>
</comment>
<sequence length="150" mass="16124">MPFPDLIKYCILGISITLLLLALGILAWQAFRCCTQTPTTYTQQGTVSSNLLYSDMKPRTAGNYSEAPSTRMEDASTEVHRLSRCLSQGSFPSSESTEAEGDMGEQDNVKKVDGSLRFSVYYDQLQSQLGGHGVAGGGPCGAEAQTPTIC</sequence>
<gene>
    <name evidence="1" type="ORF">E3U43_004440</name>
</gene>
<organism evidence="1 2">
    <name type="scientific">Larimichthys crocea</name>
    <name type="common">Large yellow croaker</name>
    <name type="synonym">Pseudosciaena crocea</name>
    <dbReference type="NCBI Taxonomy" id="215358"/>
    <lineage>
        <taxon>Eukaryota</taxon>
        <taxon>Metazoa</taxon>
        <taxon>Chordata</taxon>
        <taxon>Craniata</taxon>
        <taxon>Vertebrata</taxon>
        <taxon>Euteleostomi</taxon>
        <taxon>Actinopterygii</taxon>
        <taxon>Neopterygii</taxon>
        <taxon>Teleostei</taxon>
        <taxon>Neoteleostei</taxon>
        <taxon>Acanthomorphata</taxon>
        <taxon>Eupercaria</taxon>
        <taxon>Sciaenidae</taxon>
        <taxon>Larimichthys</taxon>
    </lineage>
</organism>
<proteinExistence type="predicted"/>
<evidence type="ECO:0000313" key="1">
    <source>
        <dbReference type="EMBL" id="TMS05190.1"/>
    </source>
</evidence>
<keyword evidence="2" id="KW-1185">Reference proteome</keyword>
<reference evidence="1" key="1">
    <citation type="submission" date="2018-11" db="EMBL/GenBank/DDBJ databases">
        <title>The sequence and de novo assembly of Larimichthys crocea genome using PacBio and Hi-C technologies.</title>
        <authorList>
            <person name="Xu P."/>
            <person name="Chen B."/>
            <person name="Zhou Z."/>
            <person name="Ke Q."/>
            <person name="Wu Y."/>
            <person name="Bai H."/>
            <person name="Pu F."/>
        </authorList>
    </citation>
    <scope>NUCLEOTIDE SEQUENCE</scope>
    <source>
        <tissue evidence="1">Muscle</tissue>
    </source>
</reference>
<dbReference type="Proteomes" id="UP000793456">
    <property type="component" value="Chromosome XX"/>
</dbReference>
<dbReference type="EMBL" id="CM011693">
    <property type="protein sequence ID" value="TMS05190.1"/>
    <property type="molecule type" value="Genomic_DNA"/>
</dbReference>